<dbReference type="Proteomes" id="UP000271098">
    <property type="component" value="Unassembled WGS sequence"/>
</dbReference>
<evidence type="ECO:0000256" key="1">
    <source>
        <dbReference type="SAM" id="MobiDB-lite"/>
    </source>
</evidence>
<reference evidence="2 3" key="2">
    <citation type="submission" date="2018-11" db="EMBL/GenBank/DDBJ databases">
        <authorList>
            <consortium name="Pathogen Informatics"/>
        </authorList>
    </citation>
    <scope>NUCLEOTIDE SEQUENCE [LARGE SCALE GENOMIC DNA]</scope>
</reference>
<sequence>MREMSHVEVVHYTTTNTSIEDLRNIPAALNLESSDCDSDSIASFATENDNRSVKISGAERKTRASPVPLPRDLHATSDRDSVGSNESATVRAEKSSRLSAILDKAKSKGRKLVSSHKNKKAAEDTNSVEEACQVVSIGEDALYLDAESDVQSAVSELSSSPTNNVVSL</sequence>
<evidence type="ECO:0000313" key="2">
    <source>
        <dbReference type="EMBL" id="VDN36917.1"/>
    </source>
</evidence>
<protein>
    <submittedName>
        <fullName evidence="2 4">Uncharacterized protein</fullName>
    </submittedName>
</protein>
<name>A0A183EIP2_9BILA</name>
<evidence type="ECO:0000313" key="3">
    <source>
        <dbReference type="Proteomes" id="UP000271098"/>
    </source>
</evidence>
<proteinExistence type="predicted"/>
<gene>
    <name evidence="2" type="ORF">GPUH_LOCUS20833</name>
</gene>
<evidence type="ECO:0000313" key="4">
    <source>
        <dbReference type="WBParaSite" id="GPUH_0002085801-mRNA-1"/>
    </source>
</evidence>
<keyword evidence="3" id="KW-1185">Reference proteome</keyword>
<reference evidence="4" key="1">
    <citation type="submission" date="2016-06" db="UniProtKB">
        <authorList>
            <consortium name="WormBaseParasite"/>
        </authorList>
    </citation>
    <scope>IDENTIFICATION</scope>
</reference>
<feature type="compositionally biased region" description="Basic and acidic residues" evidence="1">
    <location>
        <begin position="71"/>
        <end position="81"/>
    </location>
</feature>
<dbReference type="EMBL" id="UYRT01091241">
    <property type="protein sequence ID" value="VDN36917.1"/>
    <property type="molecule type" value="Genomic_DNA"/>
</dbReference>
<feature type="compositionally biased region" description="Basic residues" evidence="1">
    <location>
        <begin position="107"/>
        <end position="119"/>
    </location>
</feature>
<organism evidence="4">
    <name type="scientific">Gongylonema pulchrum</name>
    <dbReference type="NCBI Taxonomy" id="637853"/>
    <lineage>
        <taxon>Eukaryota</taxon>
        <taxon>Metazoa</taxon>
        <taxon>Ecdysozoa</taxon>
        <taxon>Nematoda</taxon>
        <taxon>Chromadorea</taxon>
        <taxon>Rhabditida</taxon>
        <taxon>Spirurina</taxon>
        <taxon>Spiruromorpha</taxon>
        <taxon>Spiruroidea</taxon>
        <taxon>Gongylonematidae</taxon>
        <taxon>Gongylonema</taxon>
    </lineage>
</organism>
<dbReference type="WBParaSite" id="GPUH_0002085801-mRNA-1">
    <property type="protein sequence ID" value="GPUH_0002085801-mRNA-1"/>
    <property type="gene ID" value="GPUH_0002085801"/>
</dbReference>
<accession>A0A183EIP2</accession>
<dbReference type="OrthoDB" id="10476299at2759"/>
<feature type="region of interest" description="Disordered" evidence="1">
    <location>
        <begin position="56"/>
        <end position="128"/>
    </location>
</feature>
<dbReference type="AlphaFoldDB" id="A0A183EIP2"/>